<reference evidence="2 3" key="1">
    <citation type="submission" date="2019-06" db="EMBL/GenBank/DDBJ databases">
        <title>Draft genomes of female and male turbot (Scophthalmus maximus).</title>
        <authorList>
            <person name="Xu H."/>
            <person name="Xu X.-W."/>
            <person name="Shao C."/>
            <person name="Chen S."/>
        </authorList>
    </citation>
    <scope>NUCLEOTIDE SEQUENCE [LARGE SCALE GENOMIC DNA]</scope>
    <source>
        <strain evidence="2">Ysfricsl-2016a</strain>
        <tissue evidence="2">Blood</tissue>
    </source>
</reference>
<gene>
    <name evidence="2" type="ORF">F2P81_018951</name>
</gene>
<dbReference type="AlphaFoldDB" id="A0A6A4S3Q3"/>
<sequence length="201" mass="22950">MKKKKRRRHYDPNIFRQNMFWSDYGSGPDGARQPPPTAANRRQPPPLRACECDNNGISLGLAVDQKIESMLTLANEGEGTRLTVCTRKSHTCKLWIYIASVLRAAVCERLVLSLAGRRSLLLRERADEFACLCNRASINTVALRFNHVRSGFETDKLSRCHRGRIGNPNRARAHLRRKPLPLYTCRHAGRRQLIYSDIVPE</sequence>
<evidence type="ECO:0000313" key="3">
    <source>
        <dbReference type="Proteomes" id="UP000438429"/>
    </source>
</evidence>
<name>A0A6A4S3Q3_SCOMX</name>
<protein>
    <submittedName>
        <fullName evidence="2">Uncharacterized protein</fullName>
    </submittedName>
</protein>
<dbReference type="EMBL" id="VEVO01000016">
    <property type="protein sequence ID" value="KAF0029846.1"/>
    <property type="molecule type" value="Genomic_DNA"/>
</dbReference>
<dbReference type="Proteomes" id="UP000438429">
    <property type="component" value="Unassembled WGS sequence"/>
</dbReference>
<evidence type="ECO:0000313" key="2">
    <source>
        <dbReference type="EMBL" id="KAF0029846.1"/>
    </source>
</evidence>
<accession>A0A6A4S3Q3</accession>
<organism evidence="2 3">
    <name type="scientific">Scophthalmus maximus</name>
    <name type="common">Turbot</name>
    <name type="synonym">Psetta maxima</name>
    <dbReference type="NCBI Taxonomy" id="52904"/>
    <lineage>
        <taxon>Eukaryota</taxon>
        <taxon>Metazoa</taxon>
        <taxon>Chordata</taxon>
        <taxon>Craniata</taxon>
        <taxon>Vertebrata</taxon>
        <taxon>Euteleostomi</taxon>
        <taxon>Actinopterygii</taxon>
        <taxon>Neopterygii</taxon>
        <taxon>Teleostei</taxon>
        <taxon>Neoteleostei</taxon>
        <taxon>Acanthomorphata</taxon>
        <taxon>Carangaria</taxon>
        <taxon>Pleuronectiformes</taxon>
        <taxon>Pleuronectoidei</taxon>
        <taxon>Scophthalmidae</taxon>
        <taxon>Scophthalmus</taxon>
    </lineage>
</organism>
<proteinExistence type="predicted"/>
<comment type="caution">
    <text evidence="2">The sequence shown here is derived from an EMBL/GenBank/DDBJ whole genome shotgun (WGS) entry which is preliminary data.</text>
</comment>
<feature type="region of interest" description="Disordered" evidence="1">
    <location>
        <begin position="21"/>
        <end position="46"/>
    </location>
</feature>
<feature type="compositionally biased region" description="Pro residues" evidence="1">
    <location>
        <begin position="33"/>
        <end position="46"/>
    </location>
</feature>
<evidence type="ECO:0000256" key="1">
    <source>
        <dbReference type="SAM" id="MobiDB-lite"/>
    </source>
</evidence>